<dbReference type="AlphaFoldDB" id="A0A8T2TJL1"/>
<evidence type="ECO:0000256" key="1">
    <source>
        <dbReference type="ARBA" id="ARBA00022723"/>
    </source>
</evidence>
<evidence type="ECO:0000256" key="3">
    <source>
        <dbReference type="ARBA" id="ARBA00022833"/>
    </source>
</evidence>
<dbReference type="PROSITE" id="PS50089">
    <property type="entry name" value="ZF_RING_2"/>
    <property type="match status" value="1"/>
</dbReference>
<dbReference type="Pfam" id="PF13920">
    <property type="entry name" value="zf-C3HC4_3"/>
    <property type="match status" value="1"/>
</dbReference>
<dbReference type="GO" id="GO:0008270">
    <property type="term" value="F:zinc ion binding"/>
    <property type="evidence" value="ECO:0007669"/>
    <property type="project" value="UniProtKB-KW"/>
</dbReference>
<dbReference type="EMBL" id="CM035418">
    <property type="protein sequence ID" value="KAH7422013.1"/>
    <property type="molecule type" value="Genomic_DNA"/>
</dbReference>
<sequence>MAVEADISPNAAFLSHFKDRPAAEFSSMDFCVSAGLPAAGGWKLGSDGTYAPLYRGLEIYHHFALRPAADCSSSLGSVMVPPFQQEVAAIGTLPFTSPQQSRKRKVSTFNVMPAASKQRPFLKPTDMHEPTFNLLDLNQKHGECSLTHPAISNSNVISATGLCLAFFDDDDGSAFSTSRVGGASANRFGEELFGQILLQQNELQQLFKSHAEQLQDALKQQTDARSRSLLASLEGLLSRSLCDKDLELARVKRYKSDLEQRIKQLVLEANLWQSKARSYEAMVTALKVSIQQAIMHENQEQIKLEGCGDSGADDEASAYVDENAQIPRIGSALAAGRAEPNRPCRRCHMREVTILLLPCMHLSLCQDCKLAVEKCPICSIQISAFIEVFLS</sequence>
<evidence type="ECO:0000256" key="4">
    <source>
        <dbReference type="PROSITE-ProRule" id="PRU00175"/>
    </source>
</evidence>
<dbReference type="InterPro" id="IPR001841">
    <property type="entry name" value="Znf_RING"/>
</dbReference>
<organism evidence="7 8">
    <name type="scientific">Ceratopteris richardii</name>
    <name type="common">Triangle waterfern</name>
    <dbReference type="NCBI Taxonomy" id="49495"/>
    <lineage>
        <taxon>Eukaryota</taxon>
        <taxon>Viridiplantae</taxon>
        <taxon>Streptophyta</taxon>
        <taxon>Embryophyta</taxon>
        <taxon>Tracheophyta</taxon>
        <taxon>Polypodiopsida</taxon>
        <taxon>Polypodiidae</taxon>
        <taxon>Polypodiales</taxon>
        <taxon>Pteridineae</taxon>
        <taxon>Pteridaceae</taxon>
        <taxon>Parkerioideae</taxon>
        <taxon>Ceratopteris</taxon>
    </lineage>
</organism>
<evidence type="ECO:0000313" key="8">
    <source>
        <dbReference type="Proteomes" id="UP000825935"/>
    </source>
</evidence>
<keyword evidence="1" id="KW-0479">Metal-binding</keyword>
<accession>A0A8T2TJL1</accession>
<comment type="caution">
    <text evidence="7">The sequence shown here is derived from an EMBL/GenBank/DDBJ whole genome shotgun (WGS) entry which is preliminary data.</text>
</comment>
<dbReference type="PANTHER" id="PTHR42647:SF72">
    <property type="entry name" value="EF-HAND CALCIUM-BINDING DOMAIN-CONTAINING PROTEIN 4A"/>
    <property type="match status" value="1"/>
</dbReference>
<feature type="domain" description="RING-type" evidence="6">
    <location>
        <begin position="344"/>
        <end position="379"/>
    </location>
</feature>
<dbReference type="InterPro" id="IPR013083">
    <property type="entry name" value="Znf_RING/FYVE/PHD"/>
</dbReference>
<proteinExistence type="predicted"/>
<keyword evidence="3" id="KW-0862">Zinc</keyword>
<dbReference type="GO" id="GO:0004842">
    <property type="term" value="F:ubiquitin-protein transferase activity"/>
    <property type="evidence" value="ECO:0007669"/>
    <property type="project" value="TreeGrafter"/>
</dbReference>
<dbReference type="Proteomes" id="UP000825935">
    <property type="component" value="Chromosome 13"/>
</dbReference>
<gene>
    <name evidence="7" type="ORF">KP509_13G086300</name>
</gene>
<feature type="coiled-coil region" evidence="5">
    <location>
        <begin position="248"/>
        <end position="275"/>
    </location>
</feature>
<evidence type="ECO:0000256" key="5">
    <source>
        <dbReference type="SAM" id="Coils"/>
    </source>
</evidence>
<dbReference type="PANTHER" id="PTHR42647">
    <property type="entry name" value="SBP (S-RIBONUCLEASE BINDING PROTEIN) FAMILY PROTEIN"/>
    <property type="match status" value="1"/>
</dbReference>
<dbReference type="OrthoDB" id="1711136at2759"/>
<protein>
    <recommendedName>
        <fullName evidence="6">RING-type domain-containing protein</fullName>
    </recommendedName>
</protein>
<reference evidence="7" key="1">
    <citation type="submission" date="2021-08" db="EMBL/GenBank/DDBJ databases">
        <title>WGS assembly of Ceratopteris richardii.</title>
        <authorList>
            <person name="Marchant D.B."/>
            <person name="Chen G."/>
            <person name="Jenkins J."/>
            <person name="Shu S."/>
            <person name="Leebens-Mack J."/>
            <person name="Grimwood J."/>
            <person name="Schmutz J."/>
            <person name="Soltis P."/>
            <person name="Soltis D."/>
            <person name="Chen Z.-H."/>
        </authorList>
    </citation>
    <scope>NUCLEOTIDE SEQUENCE</scope>
    <source>
        <strain evidence="7">Whitten #5841</strain>
        <tissue evidence="7">Leaf</tissue>
    </source>
</reference>
<name>A0A8T2TJL1_CERRI</name>
<keyword evidence="5" id="KW-0175">Coiled coil</keyword>
<keyword evidence="8" id="KW-1185">Reference proteome</keyword>
<dbReference type="FunFam" id="1.10.1170.10:FF:000002">
    <property type="entry name" value="Baculoviral IAP repeat containing 7"/>
    <property type="match status" value="1"/>
</dbReference>
<dbReference type="Gene3D" id="3.30.40.10">
    <property type="entry name" value="Zinc/RING finger domain, C3HC4 (zinc finger)"/>
    <property type="match status" value="1"/>
</dbReference>
<evidence type="ECO:0000259" key="6">
    <source>
        <dbReference type="PROSITE" id="PS50089"/>
    </source>
</evidence>
<keyword evidence="2 4" id="KW-0863">Zinc-finger</keyword>
<evidence type="ECO:0000256" key="2">
    <source>
        <dbReference type="ARBA" id="ARBA00022771"/>
    </source>
</evidence>
<evidence type="ECO:0000313" key="7">
    <source>
        <dbReference type="EMBL" id="KAH7422013.1"/>
    </source>
</evidence>